<reference evidence="1 2" key="1">
    <citation type="journal article" date="2012" name="Nature">
        <title>Repeated polyploidization of Gossypium genomes and the evolution of spinnable cotton fibres.</title>
        <authorList>
            <person name="Paterson A.H."/>
            <person name="Wendel J.F."/>
            <person name="Gundlach H."/>
            <person name="Guo H."/>
            <person name="Jenkins J."/>
            <person name="Jin D."/>
            <person name="Llewellyn D."/>
            <person name="Showmaker K.C."/>
            <person name="Shu S."/>
            <person name="Udall J."/>
            <person name="Yoo M.J."/>
            <person name="Byers R."/>
            <person name="Chen W."/>
            <person name="Doron-Faigenboim A."/>
            <person name="Duke M.V."/>
            <person name="Gong L."/>
            <person name="Grimwood J."/>
            <person name="Grover C."/>
            <person name="Grupp K."/>
            <person name="Hu G."/>
            <person name="Lee T.H."/>
            <person name="Li J."/>
            <person name="Lin L."/>
            <person name="Liu T."/>
            <person name="Marler B.S."/>
            <person name="Page J.T."/>
            <person name="Roberts A.W."/>
            <person name="Romanel E."/>
            <person name="Sanders W.S."/>
            <person name="Szadkowski E."/>
            <person name="Tan X."/>
            <person name="Tang H."/>
            <person name="Xu C."/>
            <person name="Wang J."/>
            <person name="Wang Z."/>
            <person name="Zhang D."/>
            <person name="Zhang L."/>
            <person name="Ashrafi H."/>
            <person name="Bedon F."/>
            <person name="Bowers J.E."/>
            <person name="Brubaker C.L."/>
            <person name="Chee P.W."/>
            <person name="Das S."/>
            <person name="Gingle A.R."/>
            <person name="Haigler C.H."/>
            <person name="Harker D."/>
            <person name="Hoffmann L.V."/>
            <person name="Hovav R."/>
            <person name="Jones D.C."/>
            <person name="Lemke C."/>
            <person name="Mansoor S."/>
            <person name="ur Rahman M."/>
            <person name="Rainville L.N."/>
            <person name="Rambani A."/>
            <person name="Reddy U.K."/>
            <person name="Rong J.K."/>
            <person name="Saranga Y."/>
            <person name="Scheffler B.E."/>
            <person name="Scheffler J.A."/>
            <person name="Stelly D.M."/>
            <person name="Triplett B.A."/>
            <person name="Van Deynze A."/>
            <person name="Vaslin M.F."/>
            <person name="Waghmare V.N."/>
            <person name="Walford S.A."/>
            <person name="Wright R.J."/>
            <person name="Zaki E.A."/>
            <person name="Zhang T."/>
            <person name="Dennis E.S."/>
            <person name="Mayer K.F."/>
            <person name="Peterson D.G."/>
            <person name="Rokhsar D.S."/>
            <person name="Wang X."/>
            <person name="Schmutz J."/>
        </authorList>
    </citation>
    <scope>NUCLEOTIDE SEQUENCE [LARGE SCALE GENOMIC DNA]</scope>
</reference>
<protein>
    <submittedName>
        <fullName evidence="1">Uncharacterized protein</fullName>
    </submittedName>
</protein>
<keyword evidence="2" id="KW-1185">Reference proteome</keyword>
<name>A0A0D2M4F1_GOSRA</name>
<sequence length="45" mass="5033">MESEASNVGSSLLVPSVQELAKQPLSAIPYRYLRPELEQDVIARF</sequence>
<dbReference type="Proteomes" id="UP000032304">
    <property type="component" value="Chromosome 2"/>
</dbReference>
<evidence type="ECO:0000313" key="1">
    <source>
        <dbReference type="EMBL" id="KJB11917.1"/>
    </source>
</evidence>
<organism evidence="1 2">
    <name type="scientific">Gossypium raimondii</name>
    <name type="common">Peruvian cotton</name>
    <name type="synonym">Gossypium klotzschianum subsp. raimondii</name>
    <dbReference type="NCBI Taxonomy" id="29730"/>
    <lineage>
        <taxon>Eukaryota</taxon>
        <taxon>Viridiplantae</taxon>
        <taxon>Streptophyta</taxon>
        <taxon>Embryophyta</taxon>
        <taxon>Tracheophyta</taxon>
        <taxon>Spermatophyta</taxon>
        <taxon>Magnoliopsida</taxon>
        <taxon>eudicotyledons</taxon>
        <taxon>Gunneridae</taxon>
        <taxon>Pentapetalae</taxon>
        <taxon>rosids</taxon>
        <taxon>malvids</taxon>
        <taxon>Malvales</taxon>
        <taxon>Malvaceae</taxon>
        <taxon>Malvoideae</taxon>
        <taxon>Gossypium</taxon>
    </lineage>
</organism>
<dbReference type="AlphaFoldDB" id="A0A0D2M4F1"/>
<proteinExistence type="predicted"/>
<accession>A0A0D2M4F1</accession>
<gene>
    <name evidence="1" type="ORF">B456_002G045600</name>
</gene>
<evidence type="ECO:0000313" key="2">
    <source>
        <dbReference type="Proteomes" id="UP000032304"/>
    </source>
</evidence>
<dbReference type="Gramene" id="KJB11917">
    <property type="protein sequence ID" value="KJB11917"/>
    <property type="gene ID" value="B456_002G045600"/>
</dbReference>
<dbReference type="EMBL" id="CM001741">
    <property type="protein sequence ID" value="KJB11917.1"/>
    <property type="molecule type" value="Genomic_DNA"/>
</dbReference>